<proteinExistence type="predicted"/>
<name>A0A0V1AQ71_TRISP</name>
<comment type="caution">
    <text evidence="1">The sequence shown here is derived from an EMBL/GenBank/DDBJ whole genome shotgun (WGS) entry which is preliminary data.</text>
</comment>
<dbReference type="InParanoid" id="A0A0V1AQ71"/>
<gene>
    <name evidence="1" type="ORF">T01_3013</name>
</gene>
<keyword evidence="2" id="KW-1185">Reference proteome</keyword>
<organism evidence="1 2">
    <name type="scientific">Trichinella spiralis</name>
    <name type="common">Trichina worm</name>
    <dbReference type="NCBI Taxonomy" id="6334"/>
    <lineage>
        <taxon>Eukaryota</taxon>
        <taxon>Metazoa</taxon>
        <taxon>Ecdysozoa</taxon>
        <taxon>Nematoda</taxon>
        <taxon>Enoplea</taxon>
        <taxon>Dorylaimia</taxon>
        <taxon>Trichinellida</taxon>
        <taxon>Trichinellidae</taxon>
        <taxon>Trichinella</taxon>
    </lineage>
</organism>
<accession>A0A0V1AQ71</accession>
<evidence type="ECO:0000313" key="2">
    <source>
        <dbReference type="Proteomes" id="UP000054776"/>
    </source>
</evidence>
<dbReference type="OrthoDB" id="5936219at2759"/>
<sequence length="151" mass="16615">MTAGSCHGGLADQALKVRTLDISRDQKPAHNEMSSTLLSSFQSSLLLGQSRTALLPRIFSSFLLQDLLLLPSDPHHWFTGLLLLHMNPPVLEIISLMKTFIVDCCVSREYASVGHVICHESCDGSTTSLIAQSSVHFHVPRRSLRPDPSQP</sequence>
<evidence type="ECO:0000313" key="1">
    <source>
        <dbReference type="EMBL" id="KRY26943.1"/>
    </source>
</evidence>
<protein>
    <submittedName>
        <fullName evidence="1">Uncharacterized protein</fullName>
    </submittedName>
</protein>
<dbReference type="AlphaFoldDB" id="A0A0V1AQ71"/>
<dbReference type="Proteomes" id="UP000054776">
    <property type="component" value="Unassembled WGS sequence"/>
</dbReference>
<dbReference type="EMBL" id="JYDH01000307">
    <property type="protein sequence ID" value="KRY26943.1"/>
    <property type="molecule type" value="Genomic_DNA"/>
</dbReference>
<reference evidence="1 2" key="1">
    <citation type="submission" date="2015-01" db="EMBL/GenBank/DDBJ databases">
        <title>Evolution of Trichinella species and genotypes.</title>
        <authorList>
            <person name="Korhonen P.K."/>
            <person name="Edoardo P."/>
            <person name="Giuseppe L.R."/>
            <person name="Gasser R.B."/>
        </authorList>
    </citation>
    <scope>NUCLEOTIDE SEQUENCE [LARGE SCALE GENOMIC DNA]</scope>
    <source>
        <strain evidence="1">ISS3</strain>
    </source>
</reference>